<gene>
    <name evidence="1" type="ORF">CITCOLO1_LOCUS9765</name>
</gene>
<organism evidence="1 2">
    <name type="scientific">Citrullus colocynthis</name>
    <name type="common">colocynth</name>
    <dbReference type="NCBI Taxonomy" id="252529"/>
    <lineage>
        <taxon>Eukaryota</taxon>
        <taxon>Viridiplantae</taxon>
        <taxon>Streptophyta</taxon>
        <taxon>Embryophyta</taxon>
        <taxon>Tracheophyta</taxon>
        <taxon>Spermatophyta</taxon>
        <taxon>Magnoliopsida</taxon>
        <taxon>eudicotyledons</taxon>
        <taxon>Gunneridae</taxon>
        <taxon>Pentapetalae</taxon>
        <taxon>rosids</taxon>
        <taxon>fabids</taxon>
        <taxon>Cucurbitales</taxon>
        <taxon>Cucurbitaceae</taxon>
        <taxon>Benincaseae</taxon>
        <taxon>Citrullus</taxon>
    </lineage>
</organism>
<evidence type="ECO:0000313" key="2">
    <source>
        <dbReference type="Proteomes" id="UP001642487"/>
    </source>
</evidence>
<dbReference type="Proteomes" id="UP001642487">
    <property type="component" value="Chromosome 3"/>
</dbReference>
<protein>
    <recommendedName>
        <fullName evidence="3">Proliferating cell nuclear antigen PCNA N-terminal domain-containing protein</fullName>
    </recommendedName>
</protein>
<keyword evidence="2" id="KW-1185">Reference proteome</keyword>
<accession>A0ABP0YE42</accession>
<sequence>MEFKATLNCASLSNLISQLLADETSIINLDSEGLTIIIYRPKNSRVVLLLNLLKEFFKIFVCNQAYRGIFDTIPLFNDILHLDKVCKFSNVEFSVDGYCSAGCTLSLEFKDSPRFCPFTRRYLTSSRLPREYDRGQKGECIIGGVAKGEKIEVPILFYPVEFFSKIDSERMWLFLSQSDPSGAILIAPMGLNAEIRINFPPSFLYSVSMEGCNFAYYK</sequence>
<evidence type="ECO:0008006" key="3">
    <source>
        <dbReference type="Google" id="ProtNLM"/>
    </source>
</evidence>
<proteinExistence type="predicted"/>
<name>A0ABP0YE42_9ROSI</name>
<evidence type="ECO:0000313" key="1">
    <source>
        <dbReference type="EMBL" id="CAK9317816.1"/>
    </source>
</evidence>
<dbReference type="EMBL" id="OZ021737">
    <property type="protein sequence ID" value="CAK9317816.1"/>
    <property type="molecule type" value="Genomic_DNA"/>
</dbReference>
<reference evidence="1 2" key="1">
    <citation type="submission" date="2024-03" db="EMBL/GenBank/DDBJ databases">
        <authorList>
            <person name="Gkanogiannis A."/>
            <person name="Becerra Lopez-Lavalle L."/>
        </authorList>
    </citation>
    <scope>NUCLEOTIDE SEQUENCE [LARGE SCALE GENOMIC DNA]</scope>
</reference>